<dbReference type="GO" id="GO:0035332">
    <property type="term" value="P:positive regulation of hippo signaling"/>
    <property type="evidence" value="ECO:0007669"/>
    <property type="project" value="TreeGrafter"/>
</dbReference>
<dbReference type="EMBL" id="SJOL01005211">
    <property type="protein sequence ID" value="TGZ70686.1"/>
    <property type="molecule type" value="Genomic_DNA"/>
</dbReference>
<organism evidence="3 4">
    <name type="scientific">Opisthorchis felineus</name>
    <dbReference type="NCBI Taxonomy" id="147828"/>
    <lineage>
        <taxon>Eukaryota</taxon>
        <taxon>Metazoa</taxon>
        <taxon>Spiralia</taxon>
        <taxon>Lophotrochozoa</taxon>
        <taxon>Platyhelminthes</taxon>
        <taxon>Trematoda</taxon>
        <taxon>Digenea</taxon>
        <taxon>Opisthorchiida</taxon>
        <taxon>Opisthorchiata</taxon>
        <taxon>Opisthorchiidae</taxon>
        <taxon>Opisthorchis</taxon>
    </lineage>
</organism>
<dbReference type="PANTHER" id="PTHR13103:SF2">
    <property type="entry name" value="IQCJ-SCHIP1 READTHROUGH TRANSCRIPT PROTEIN-RELATED"/>
    <property type="match status" value="1"/>
</dbReference>
<reference evidence="3 4" key="1">
    <citation type="journal article" date="2019" name="BMC Genomics">
        <title>New insights from Opisthorchis felineus genome: update on genomics of the epidemiologically important liver flukes.</title>
        <authorList>
            <person name="Ershov N.I."/>
            <person name="Mordvinov V.A."/>
            <person name="Prokhortchouk E.B."/>
            <person name="Pakharukova M.Y."/>
            <person name="Gunbin K.V."/>
            <person name="Ustyantsev K."/>
            <person name="Genaev M.A."/>
            <person name="Blinov A.G."/>
            <person name="Mazur A."/>
            <person name="Boulygina E."/>
            <person name="Tsygankova S."/>
            <person name="Khrameeva E."/>
            <person name="Chekanov N."/>
            <person name="Fan G."/>
            <person name="Xiao A."/>
            <person name="Zhang H."/>
            <person name="Xu X."/>
            <person name="Yang H."/>
            <person name="Solovyev V."/>
            <person name="Lee S.M."/>
            <person name="Liu X."/>
            <person name="Afonnikov D.A."/>
            <person name="Skryabin K.G."/>
        </authorList>
    </citation>
    <scope>NUCLEOTIDE SEQUENCE [LARGE SCALE GENOMIC DNA]</scope>
    <source>
        <strain evidence="3">AK-0245</strain>
        <tissue evidence="3">Whole organism</tissue>
    </source>
</reference>
<dbReference type="InterPro" id="IPR039045">
    <property type="entry name" value="SCHIP_1"/>
</dbReference>
<proteinExistence type="predicted"/>
<dbReference type="Proteomes" id="UP000308267">
    <property type="component" value="Unassembled WGS sequence"/>
</dbReference>
<feature type="domain" description="Schwannomin interacting protein 1 C-terminal" evidence="2">
    <location>
        <begin position="97"/>
        <end position="224"/>
    </location>
</feature>
<accession>A0A4S2M3L3</accession>
<dbReference type="OrthoDB" id="6260144at2759"/>
<dbReference type="GO" id="GO:0005886">
    <property type="term" value="C:plasma membrane"/>
    <property type="evidence" value="ECO:0007669"/>
    <property type="project" value="TreeGrafter"/>
</dbReference>
<dbReference type="PANTHER" id="PTHR13103">
    <property type="entry name" value="SCHWANNOMIN INTERACTING PROTEIN 1"/>
    <property type="match status" value="1"/>
</dbReference>
<dbReference type="AlphaFoldDB" id="A0A4S2M3L3"/>
<sequence>MSNKDTAVEQQTMSLQNDAQPRQFFEYGINADECIESCGDSQLTKRAPELHLMDQVVTSTRLTQHSPLRGRNASEGMANRLDELDRFCRLYLEQTLQDCQNEDMRMLVMNRLEGQKRLHSKTHLALSQLPKIARMQLEVEQYQWCVVSPTVSGLLPGKIKPRSLLNVSMLLQCTTSQLKLISNDLHEVIGDLSRMLVDELTQRDELHLEQGARCIELDDLAAYFKDLCIRASIRQFRRKISAGNPDPTRSSMPTCLPTHYLHIPEVNGEKSADPMFATLVEVKDRKGSISQRLISTLFGRRTTR</sequence>
<evidence type="ECO:0000259" key="2">
    <source>
        <dbReference type="Pfam" id="PF10148"/>
    </source>
</evidence>
<evidence type="ECO:0000313" key="3">
    <source>
        <dbReference type="EMBL" id="TGZ70686.1"/>
    </source>
</evidence>
<keyword evidence="1" id="KW-0175">Coiled coil</keyword>
<comment type="caution">
    <text evidence="3">The sequence shown here is derived from an EMBL/GenBank/DDBJ whole genome shotgun (WGS) entry which is preliminary data.</text>
</comment>
<gene>
    <name evidence="3" type="ORF">CRM22_003067</name>
</gene>
<protein>
    <recommendedName>
        <fullName evidence="2">Schwannomin interacting protein 1 C-terminal domain-containing protein</fullName>
    </recommendedName>
</protein>
<evidence type="ECO:0000256" key="1">
    <source>
        <dbReference type="ARBA" id="ARBA00023054"/>
    </source>
</evidence>
<evidence type="ECO:0000313" key="4">
    <source>
        <dbReference type="Proteomes" id="UP000308267"/>
    </source>
</evidence>
<dbReference type="Pfam" id="PF10148">
    <property type="entry name" value="SCHIP-1_C"/>
    <property type="match status" value="1"/>
</dbReference>
<dbReference type="GO" id="GO:0030054">
    <property type="term" value="C:cell junction"/>
    <property type="evidence" value="ECO:0007669"/>
    <property type="project" value="TreeGrafter"/>
</dbReference>
<dbReference type="InterPro" id="IPR015649">
    <property type="entry name" value="SCHIP_1_C"/>
</dbReference>
<keyword evidence="4" id="KW-1185">Reference proteome</keyword>
<name>A0A4S2M3L3_OPIFE</name>